<protein>
    <recommendedName>
        <fullName evidence="2">Leucine-rich repeat-containing protein 51</fullName>
    </recommendedName>
</protein>
<dbReference type="SUPFAM" id="SSF52058">
    <property type="entry name" value="L domain-like"/>
    <property type="match status" value="1"/>
</dbReference>
<evidence type="ECO:0000256" key="4">
    <source>
        <dbReference type="ARBA" id="ARBA00022614"/>
    </source>
</evidence>
<evidence type="ECO:0000256" key="3">
    <source>
        <dbReference type="ARBA" id="ARBA00022490"/>
    </source>
</evidence>
<gene>
    <name evidence="7" type="ORF">LOD99_13652</name>
</gene>
<evidence type="ECO:0000256" key="5">
    <source>
        <dbReference type="ARBA" id="ARBA00022737"/>
    </source>
</evidence>
<comment type="caution">
    <text evidence="7">The sequence shown here is derived from an EMBL/GenBank/DDBJ whole genome shotgun (WGS) entry which is preliminary data.</text>
</comment>
<keyword evidence="5" id="KW-0677">Repeat</keyword>
<feature type="compositionally biased region" description="Basic and acidic residues" evidence="6">
    <location>
        <begin position="63"/>
        <end position="74"/>
    </location>
</feature>
<proteinExistence type="predicted"/>
<name>A0AAV7KIR3_9METZ</name>
<dbReference type="InterPro" id="IPR001611">
    <property type="entry name" value="Leu-rich_rpt"/>
</dbReference>
<feature type="compositionally biased region" description="Polar residues" evidence="6">
    <location>
        <begin position="51"/>
        <end position="62"/>
    </location>
</feature>
<keyword evidence="8" id="KW-1185">Reference proteome</keyword>
<accession>A0AAV7KIR3</accession>
<dbReference type="Proteomes" id="UP001165289">
    <property type="component" value="Unassembled WGS sequence"/>
</dbReference>
<dbReference type="PROSITE" id="PS51450">
    <property type="entry name" value="LRR"/>
    <property type="match status" value="1"/>
</dbReference>
<keyword evidence="4" id="KW-0433">Leucine-rich repeat</keyword>
<reference evidence="7 8" key="1">
    <citation type="journal article" date="2023" name="BMC Biol.">
        <title>The compact genome of the sponge Oopsacas minuta (Hexactinellida) is lacking key metazoan core genes.</title>
        <authorList>
            <person name="Santini S."/>
            <person name="Schenkelaars Q."/>
            <person name="Jourda C."/>
            <person name="Duchesne M."/>
            <person name="Belahbib H."/>
            <person name="Rocher C."/>
            <person name="Selva M."/>
            <person name="Riesgo A."/>
            <person name="Vervoort M."/>
            <person name="Leys S.P."/>
            <person name="Kodjabachian L."/>
            <person name="Le Bivic A."/>
            <person name="Borchiellini C."/>
            <person name="Claverie J.M."/>
            <person name="Renard E."/>
        </authorList>
    </citation>
    <scope>NUCLEOTIDE SEQUENCE [LARGE SCALE GENOMIC DNA]</scope>
    <source>
        <strain evidence="7">SPO-2</strain>
    </source>
</reference>
<dbReference type="InterPro" id="IPR032675">
    <property type="entry name" value="LRR_dom_sf"/>
</dbReference>
<evidence type="ECO:0000256" key="1">
    <source>
        <dbReference type="ARBA" id="ARBA00004496"/>
    </source>
</evidence>
<comment type="subcellular location">
    <subcellularLocation>
        <location evidence="1">Cytoplasm</location>
    </subcellularLocation>
</comment>
<dbReference type="EMBL" id="JAKMXF010000022">
    <property type="protein sequence ID" value="KAI6660928.1"/>
    <property type="molecule type" value="Genomic_DNA"/>
</dbReference>
<sequence length="217" mass="24566">MATSSIRISPYRKPCVPALTDTHNDYVPPLDYSFKGVSTFPEVMEEEPRPRNTSIPKSPSKTIESKDKSAMKSDTRSIRLNNNSLENWSGITDTVISLLTNPNTLGWLDVSFNHLTTIDKAILDYPSLTVLYLHGNDIADMKQTDNLSTLQKLRTLTLHGNPIENQFGYRPYTLGRCPNLKNFDFSGVTKSDWATSKTWNILYKAKEKKKKPIELVP</sequence>
<evidence type="ECO:0000313" key="7">
    <source>
        <dbReference type="EMBL" id="KAI6660928.1"/>
    </source>
</evidence>
<evidence type="ECO:0000256" key="2">
    <source>
        <dbReference type="ARBA" id="ARBA00014223"/>
    </source>
</evidence>
<evidence type="ECO:0000313" key="8">
    <source>
        <dbReference type="Proteomes" id="UP001165289"/>
    </source>
</evidence>
<organism evidence="7 8">
    <name type="scientific">Oopsacas minuta</name>
    <dbReference type="NCBI Taxonomy" id="111878"/>
    <lineage>
        <taxon>Eukaryota</taxon>
        <taxon>Metazoa</taxon>
        <taxon>Porifera</taxon>
        <taxon>Hexactinellida</taxon>
        <taxon>Hexasterophora</taxon>
        <taxon>Lyssacinosida</taxon>
        <taxon>Leucopsacidae</taxon>
        <taxon>Oopsacas</taxon>
    </lineage>
</organism>
<keyword evidence="3" id="KW-0963">Cytoplasm</keyword>
<dbReference type="PANTHER" id="PTHR46545">
    <property type="entry name" value="LEUCINE-RICH REPEAT-CONTAINING PROTEIN 51"/>
    <property type="match status" value="1"/>
</dbReference>
<dbReference type="PANTHER" id="PTHR46545:SF1">
    <property type="entry name" value="LEUCINE-RICH REPEAT-CONTAINING PROTEIN 51"/>
    <property type="match status" value="1"/>
</dbReference>
<evidence type="ECO:0000256" key="6">
    <source>
        <dbReference type="SAM" id="MobiDB-lite"/>
    </source>
</evidence>
<dbReference type="GO" id="GO:0005737">
    <property type="term" value="C:cytoplasm"/>
    <property type="evidence" value="ECO:0007669"/>
    <property type="project" value="UniProtKB-SubCell"/>
</dbReference>
<dbReference type="Pfam" id="PF14580">
    <property type="entry name" value="LRR_9"/>
    <property type="match status" value="1"/>
</dbReference>
<dbReference type="Gene3D" id="3.80.10.10">
    <property type="entry name" value="Ribonuclease Inhibitor"/>
    <property type="match status" value="1"/>
</dbReference>
<feature type="region of interest" description="Disordered" evidence="6">
    <location>
        <begin position="42"/>
        <end position="74"/>
    </location>
</feature>
<dbReference type="AlphaFoldDB" id="A0AAV7KIR3"/>